<evidence type="ECO:0000256" key="1">
    <source>
        <dbReference type="SAM" id="MobiDB-lite"/>
    </source>
</evidence>
<reference evidence="2 3" key="1">
    <citation type="submission" date="2018-11" db="EMBL/GenBank/DDBJ databases">
        <authorList>
            <consortium name="Pathogen Informatics"/>
        </authorList>
    </citation>
    <scope>NUCLEOTIDE SEQUENCE [LARGE SCALE GENOMIC DNA]</scope>
</reference>
<name>A0A3P6N2B8_ANISI</name>
<accession>A0A3P6N2B8</accession>
<feature type="region of interest" description="Disordered" evidence="1">
    <location>
        <begin position="1"/>
        <end position="38"/>
    </location>
</feature>
<proteinExistence type="predicted"/>
<feature type="compositionally biased region" description="Low complexity" evidence="1">
    <location>
        <begin position="21"/>
        <end position="38"/>
    </location>
</feature>
<keyword evidence="3" id="KW-1185">Reference proteome</keyword>
<organism evidence="2 3">
    <name type="scientific">Anisakis simplex</name>
    <name type="common">Herring worm</name>
    <dbReference type="NCBI Taxonomy" id="6269"/>
    <lineage>
        <taxon>Eukaryota</taxon>
        <taxon>Metazoa</taxon>
        <taxon>Ecdysozoa</taxon>
        <taxon>Nematoda</taxon>
        <taxon>Chromadorea</taxon>
        <taxon>Rhabditida</taxon>
        <taxon>Spirurina</taxon>
        <taxon>Ascaridomorpha</taxon>
        <taxon>Ascaridoidea</taxon>
        <taxon>Anisakidae</taxon>
        <taxon>Anisakis</taxon>
        <taxon>Anisakis simplex complex</taxon>
    </lineage>
</organism>
<dbReference type="Proteomes" id="UP000267096">
    <property type="component" value="Unassembled WGS sequence"/>
</dbReference>
<evidence type="ECO:0000313" key="2">
    <source>
        <dbReference type="EMBL" id="VDK18982.1"/>
    </source>
</evidence>
<sequence length="38" mass="3916">MNQNENQNQKDSAKLSEELHPAATPQPAAATTPPAGTG</sequence>
<dbReference type="EMBL" id="UYRR01001828">
    <property type="protein sequence ID" value="VDK18982.1"/>
    <property type="molecule type" value="Genomic_DNA"/>
</dbReference>
<dbReference type="AlphaFoldDB" id="A0A3P6N2B8"/>
<feature type="compositionally biased region" description="Basic and acidic residues" evidence="1">
    <location>
        <begin position="11"/>
        <end position="20"/>
    </location>
</feature>
<evidence type="ECO:0000313" key="3">
    <source>
        <dbReference type="Proteomes" id="UP000267096"/>
    </source>
</evidence>
<gene>
    <name evidence="2" type="ORF">ASIM_LOCUS1627</name>
</gene>
<protein>
    <submittedName>
        <fullName evidence="2">Uncharacterized protein</fullName>
    </submittedName>
</protein>
<feature type="compositionally biased region" description="Polar residues" evidence="1">
    <location>
        <begin position="1"/>
        <end position="10"/>
    </location>
</feature>